<organism evidence="1 2">
    <name type="scientific">Candidatus Endonucleibacter bathymodioli</name>
    <dbReference type="NCBI Taxonomy" id="539814"/>
    <lineage>
        <taxon>Bacteria</taxon>
        <taxon>Pseudomonadati</taxon>
        <taxon>Pseudomonadota</taxon>
        <taxon>Gammaproteobacteria</taxon>
        <taxon>Oceanospirillales</taxon>
        <taxon>Endozoicomonadaceae</taxon>
        <taxon>Candidatus Endonucleibacter</taxon>
    </lineage>
</organism>
<proteinExistence type="predicted"/>
<dbReference type="AlphaFoldDB" id="A0AA90NYW4"/>
<reference evidence="1 2" key="1">
    <citation type="journal article" date="2023" name="bioRxiv">
        <title>An intranuclear bacterial parasite of deep-sea mussels expresses apoptosis inhibitors acquired from its host.</title>
        <authorList>
            <person name="Gonzalez Porras M.A."/>
            <person name="Assie A."/>
            <person name="Tietjen M."/>
            <person name="Violette M."/>
            <person name="Kleiner M."/>
            <person name="Gruber-Vodicka H."/>
            <person name="Dubilier N."/>
            <person name="Leisch N."/>
        </authorList>
    </citation>
    <scope>NUCLEOTIDE SEQUENCE [LARGE SCALE GENOMIC DNA]</scope>
    <source>
        <strain evidence="1">IAP13</strain>
    </source>
</reference>
<dbReference type="InterPro" id="IPR027396">
    <property type="entry name" value="DsrEFH-like"/>
</dbReference>
<dbReference type="EMBL" id="JASXSV010000001">
    <property type="protein sequence ID" value="MDP0587801.1"/>
    <property type="molecule type" value="Genomic_DNA"/>
</dbReference>
<dbReference type="SUPFAM" id="SSF75169">
    <property type="entry name" value="DsrEFH-like"/>
    <property type="match status" value="1"/>
</dbReference>
<keyword evidence="2" id="KW-1185">Reference proteome</keyword>
<protein>
    <submittedName>
        <fullName evidence="1">Sulfurtransferase complex subunit TusB</fullName>
    </submittedName>
</protein>
<dbReference type="PANTHER" id="PTHR37526:SF1">
    <property type="entry name" value="PROTEIN TUSB"/>
    <property type="match status" value="1"/>
</dbReference>
<dbReference type="Pfam" id="PF04077">
    <property type="entry name" value="DsrH"/>
    <property type="match status" value="1"/>
</dbReference>
<dbReference type="Gene3D" id="3.40.1260.10">
    <property type="entry name" value="DsrEFH-like"/>
    <property type="match status" value="1"/>
</dbReference>
<dbReference type="GO" id="GO:1990228">
    <property type="term" value="C:sulfurtransferase complex"/>
    <property type="evidence" value="ECO:0007669"/>
    <property type="project" value="TreeGrafter"/>
</dbReference>
<dbReference type="NCBIfam" id="TIGR03011">
    <property type="entry name" value="sulf_tusB_dsrH"/>
    <property type="match status" value="1"/>
</dbReference>
<gene>
    <name evidence="1" type="primary">tusB</name>
    <name evidence="1" type="ORF">QS748_00755</name>
</gene>
<sequence>MAILHLINKPGEPINLCQRTLTSGDGILLLEDGIYLLNSNTSLLSTLTENHSIYFLDNDHRARGTLVHVKNIIAVDYAQFVDLTICYDHVISWF</sequence>
<dbReference type="InterPro" id="IPR007215">
    <property type="entry name" value="Sulphur_relay_TusB/DsrH"/>
</dbReference>
<dbReference type="PANTHER" id="PTHR37526">
    <property type="entry name" value="PROTEIN TUSB"/>
    <property type="match status" value="1"/>
</dbReference>
<evidence type="ECO:0000313" key="1">
    <source>
        <dbReference type="EMBL" id="MDP0587801.1"/>
    </source>
</evidence>
<evidence type="ECO:0000313" key="2">
    <source>
        <dbReference type="Proteomes" id="UP001178148"/>
    </source>
</evidence>
<accession>A0AA90NYW4</accession>
<comment type="caution">
    <text evidence="1">The sequence shown here is derived from an EMBL/GenBank/DDBJ whole genome shotgun (WGS) entry which is preliminary data.</text>
</comment>
<dbReference type="Proteomes" id="UP001178148">
    <property type="component" value="Unassembled WGS sequence"/>
</dbReference>
<name>A0AA90NYW4_9GAMM</name>
<dbReference type="GO" id="GO:0002143">
    <property type="term" value="P:tRNA wobble position uridine thiolation"/>
    <property type="evidence" value="ECO:0007669"/>
    <property type="project" value="InterPro"/>
</dbReference>